<dbReference type="EMBL" id="JACHCA010000007">
    <property type="protein sequence ID" value="MBB6128850.1"/>
    <property type="molecule type" value="Genomic_DNA"/>
</dbReference>
<keyword evidence="3" id="KW-1185">Reference proteome</keyword>
<proteinExistence type="predicted"/>
<accession>A0A1N7CV46</accession>
<comment type="caution">
    <text evidence="2">The sequence shown here is derived from an EMBL/GenBank/DDBJ whole genome shotgun (WGS) entry which is preliminary data.</text>
</comment>
<evidence type="ECO:0000313" key="4">
    <source>
        <dbReference type="Proteomes" id="UP000548326"/>
    </source>
</evidence>
<dbReference type="Proteomes" id="UP000541583">
    <property type="component" value="Unassembled WGS sequence"/>
</dbReference>
<dbReference type="STRING" id="354630.SAMN05421821_11042"/>
<dbReference type="Proteomes" id="UP000548326">
    <property type="component" value="Unassembled WGS sequence"/>
</dbReference>
<evidence type="ECO:0000313" key="2">
    <source>
        <dbReference type="EMBL" id="MBB6128850.1"/>
    </source>
</evidence>
<dbReference type="EMBL" id="JACHCB010000010">
    <property type="protein sequence ID" value="MBB6111024.1"/>
    <property type="molecule type" value="Genomic_DNA"/>
</dbReference>
<evidence type="ECO:0000313" key="1">
    <source>
        <dbReference type="EMBL" id="MBB6111024.1"/>
    </source>
</evidence>
<evidence type="ECO:0000313" key="3">
    <source>
        <dbReference type="Proteomes" id="UP000541583"/>
    </source>
</evidence>
<gene>
    <name evidence="2" type="ORF">HDF22_002973</name>
    <name evidence="1" type="ORF">HDF23_003791</name>
</gene>
<sequence>MKQMNLENFGVVEMHAKEMKEVEGGDIPWGDIGKYILDHWGEIKSGLASGWADGGIK</sequence>
<protein>
    <submittedName>
        <fullName evidence="2">Uncharacterized protein</fullName>
    </submittedName>
</protein>
<dbReference type="RefSeq" id="WP_175614134.1">
    <property type="nucleotide sequence ID" value="NZ_FTMG01000010.1"/>
</dbReference>
<name>A0A1N7CV46_9SPHI</name>
<reference evidence="3 4" key="1">
    <citation type="submission" date="2020-08" db="EMBL/GenBank/DDBJ databases">
        <title>Genomic Encyclopedia of Type Strains, Phase IV (KMG-V): Genome sequencing to study the core and pangenomes of soil and plant-associated prokaryotes.</title>
        <authorList>
            <person name="Whitman W."/>
        </authorList>
    </citation>
    <scope>NUCLEOTIDE SEQUENCE [LARGE SCALE GENOMIC DNA]</scope>
    <source>
        <strain evidence="1 3">ANJLi2</strain>
        <strain evidence="2 4">MP601</strain>
    </source>
</reference>
<dbReference type="AlphaFoldDB" id="A0A1N7CV46"/>
<organism evidence="2 4">
    <name type="scientific">Mucilaginibacter lappiensis</name>
    <dbReference type="NCBI Taxonomy" id="354630"/>
    <lineage>
        <taxon>Bacteria</taxon>
        <taxon>Pseudomonadati</taxon>
        <taxon>Bacteroidota</taxon>
        <taxon>Sphingobacteriia</taxon>
        <taxon>Sphingobacteriales</taxon>
        <taxon>Sphingobacteriaceae</taxon>
        <taxon>Mucilaginibacter</taxon>
    </lineage>
</organism>